<gene>
    <name evidence="2" type="ordered locus">CPR_0910</name>
</gene>
<dbReference type="BioCyc" id="CPER289380:GI76-929-MONOMER"/>
<dbReference type="AlphaFoldDB" id="Q0SUH3"/>
<dbReference type="EMBL" id="CP000312">
    <property type="protein sequence ID" value="ABG86811.1"/>
    <property type="molecule type" value="Genomic_DNA"/>
</dbReference>
<feature type="domain" description="CYTH" evidence="1">
    <location>
        <begin position="3"/>
        <end position="49"/>
    </location>
</feature>
<dbReference type="SUPFAM" id="SSF55154">
    <property type="entry name" value="CYTH-like phosphatases"/>
    <property type="match status" value="1"/>
</dbReference>
<accession>Q0SUH3</accession>
<dbReference type="InterPro" id="IPR023577">
    <property type="entry name" value="CYTH_domain"/>
</dbReference>
<organism evidence="2 3">
    <name type="scientific">Clostridium perfringens (strain SM101 / Type A)</name>
    <dbReference type="NCBI Taxonomy" id="289380"/>
    <lineage>
        <taxon>Bacteria</taxon>
        <taxon>Bacillati</taxon>
        <taxon>Bacillota</taxon>
        <taxon>Clostridia</taxon>
        <taxon>Eubacteriales</taxon>
        <taxon>Clostridiaceae</taxon>
        <taxon>Clostridium</taxon>
    </lineage>
</organism>
<proteinExistence type="predicted"/>
<evidence type="ECO:0000259" key="1">
    <source>
        <dbReference type="Pfam" id="PF01928"/>
    </source>
</evidence>
<protein>
    <recommendedName>
        <fullName evidence="1">CYTH domain-containing protein</fullName>
    </recommendedName>
</protein>
<reference evidence="2 3" key="1">
    <citation type="journal article" date="2006" name="Genome Res.">
        <title>Skewed genomic variability in strains of the toxigenic bacterial pathogen, Clostridium perfringens.</title>
        <authorList>
            <person name="Myers G.S."/>
            <person name="Rasko D.A."/>
            <person name="Cheung J.K."/>
            <person name="Ravel J."/>
            <person name="Seshadri R."/>
            <person name="Deboy R.T."/>
            <person name="Ren Q."/>
            <person name="Varga J."/>
            <person name="Awad M.M."/>
            <person name="Brinkac L.M."/>
            <person name="Daugherty S.C."/>
            <person name="Haft D.H."/>
            <person name="Dodson R.J."/>
            <person name="Madupu R."/>
            <person name="Nelson W.C."/>
            <person name="Rosovitz M.J."/>
            <person name="Sullivan S.A."/>
            <person name="Khouri H."/>
            <person name="Dimitrov G.I."/>
            <person name="Watkins K.L."/>
            <person name="Mulligan S."/>
            <person name="Benton J."/>
            <person name="Radune D."/>
            <person name="Fisher D.J."/>
            <person name="Atkins H.S."/>
            <person name="Hiscox T."/>
            <person name="Jost B.H."/>
            <person name="Billington S.J."/>
            <person name="Songer J.G."/>
            <person name="McClane B.A."/>
            <person name="Titball R.W."/>
            <person name="Rood J.I."/>
            <person name="Melville S.B."/>
            <person name="Paulsen I.T."/>
        </authorList>
    </citation>
    <scope>NUCLEOTIDE SEQUENCE [LARGE SCALE GENOMIC DNA]</scope>
    <source>
        <strain evidence="3">SM101 / Type A</strain>
    </source>
</reference>
<evidence type="ECO:0000313" key="2">
    <source>
        <dbReference type="EMBL" id="ABG86811.1"/>
    </source>
</evidence>
<dbReference type="InterPro" id="IPR033469">
    <property type="entry name" value="CYTH-like_dom_sf"/>
</dbReference>
<dbReference type="KEGG" id="cpr:CPR_0910"/>
<evidence type="ECO:0000313" key="3">
    <source>
        <dbReference type="Proteomes" id="UP000001824"/>
    </source>
</evidence>
<name>Q0SUH3_CLOPS</name>
<sequence>MQIKKYIESYELENALVEIDINDKSFCPFPYIEIETDSIENLEKVVAYLGYTLENTTSQTIYDILAERGITGSTLGK</sequence>
<dbReference type="Pfam" id="PF01928">
    <property type="entry name" value="CYTH"/>
    <property type="match status" value="1"/>
</dbReference>
<dbReference type="Proteomes" id="UP000001824">
    <property type="component" value="Chromosome"/>
</dbReference>